<dbReference type="InterPro" id="IPR019887">
    <property type="entry name" value="Tscrpt_reg_AsnC/Lrp_C"/>
</dbReference>
<reference evidence="1 2" key="1">
    <citation type="journal article" date="2019" name="Int. J. Syst. Evol. Microbiol.">
        <title>Capsulimonas corticalis gen. nov., sp. nov., an aerobic capsulated bacterium, of a novel bacterial order, Capsulimonadales ord. nov., of the class Armatimonadia of the phylum Armatimonadetes.</title>
        <authorList>
            <person name="Li J."/>
            <person name="Kudo C."/>
            <person name="Tonouchi A."/>
        </authorList>
    </citation>
    <scope>NUCLEOTIDE SEQUENCE [LARGE SCALE GENOMIC DNA]</scope>
    <source>
        <strain evidence="1 2">AX-7</strain>
    </source>
</reference>
<dbReference type="PANTHER" id="PTHR30154">
    <property type="entry name" value="LEUCINE-RESPONSIVE REGULATORY PROTEIN"/>
    <property type="match status" value="1"/>
</dbReference>
<dbReference type="OrthoDB" id="66249at2"/>
<dbReference type="InterPro" id="IPR036390">
    <property type="entry name" value="WH_DNA-bd_sf"/>
</dbReference>
<name>A0A402CRP1_9BACT</name>
<dbReference type="RefSeq" id="WP_119320061.1">
    <property type="nucleotide sequence ID" value="NZ_AP025739.1"/>
</dbReference>
<dbReference type="PANTHER" id="PTHR30154:SF34">
    <property type="entry name" value="TRANSCRIPTIONAL REGULATOR AZLB"/>
    <property type="match status" value="1"/>
</dbReference>
<dbReference type="GO" id="GO:0043565">
    <property type="term" value="F:sequence-specific DNA binding"/>
    <property type="evidence" value="ECO:0007669"/>
    <property type="project" value="TreeGrafter"/>
</dbReference>
<protein>
    <submittedName>
        <fullName evidence="1">AsnC family transcriptional regulator</fullName>
    </submittedName>
</protein>
<dbReference type="GO" id="GO:0043200">
    <property type="term" value="P:response to amino acid"/>
    <property type="evidence" value="ECO:0007669"/>
    <property type="project" value="TreeGrafter"/>
</dbReference>
<dbReference type="KEGG" id="ccot:CCAX7_001580"/>
<dbReference type="EMBL" id="AP025739">
    <property type="protein sequence ID" value="BDI28107.1"/>
    <property type="molecule type" value="Genomic_DNA"/>
</dbReference>
<dbReference type="InterPro" id="IPR036388">
    <property type="entry name" value="WH-like_DNA-bd_sf"/>
</dbReference>
<dbReference type="AlphaFoldDB" id="A0A402CRP1"/>
<dbReference type="SUPFAM" id="SSF54909">
    <property type="entry name" value="Dimeric alpha+beta barrel"/>
    <property type="match status" value="1"/>
</dbReference>
<dbReference type="FunCoup" id="A0A402CRP1">
    <property type="interactions" value="8"/>
</dbReference>
<gene>
    <name evidence="1" type="ORF">CCAX7_001580</name>
</gene>
<dbReference type="SUPFAM" id="SSF46785">
    <property type="entry name" value="Winged helix' DNA-binding domain"/>
    <property type="match status" value="1"/>
</dbReference>
<dbReference type="GO" id="GO:0005829">
    <property type="term" value="C:cytosol"/>
    <property type="evidence" value="ECO:0007669"/>
    <property type="project" value="TreeGrafter"/>
</dbReference>
<dbReference type="InterPro" id="IPR011008">
    <property type="entry name" value="Dimeric_a/b-barrel"/>
</dbReference>
<dbReference type="Gene3D" id="1.10.10.10">
    <property type="entry name" value="Winged helix-like DNA-binding domain superfamily/Winged helix DNA-binding domain"/>
    <property type="match status" value="1"/>
</dbReference>
<keyword evidence="2" id="KW-1185">Reference proteome</keyword>
<organism evidence="1 2">
    <name type="scientific">Capsulimonas corticalis</name>
    <dbReference type="NCBI Taxonomy" id="2219043"/>
    <lineage>
        <taxon>Bacteria</taxon>
        <taxon>Bacillati</taxon>
        <taxon>Armatimonadota</taxon>
        <taxon>Armatimonadia</taxon>
        <taxon>Capsulimonadales</taxon>
        <taxon>Capsulimonadaceae</taxon>
        <taxon>Capsulimonas</taxon>
    </lineage>
</organism>
<dbReference type="Gene3D" id="3.30.70.920">
    <property type="match status" value="1"/>
</dbReference>
<dbReference type="SMART" id="SM00344">
    <property type="entry name" value="HTH_ASNC"/>
    <property type="match status" value="1"/>
</dbReference>
<dbReference type="Pfam" id="PF01037">
    <property type="entry name" value="AsnC_trans_reg"/>
    <property type="match status" value="1"/>
</dbReference>
<evidence type="ECO:0000313" key="1">
    <source>
        <dbReference type="EMBL" id="BDI28107.1"/>
    </source>
</evidence>
<dbReference type="InterPro" id="IPR019888">
    <property type="entry name" value="Tscrpt_reg_AsnC-like"/>
</dbReference>
<sequence length="164" mass="18247">MSQAEPDEILTILARDARTPHETIATLTGRSLDSIKAAIADYEKRGVIKSYKTIIDWEKAGVEKVFAFIDVKALPARDVGFDAVAEQLYRYPEVHSVWLISGGSDLRIVVEASDLREVGRFVAEKLSTIEGVTGTDTHFLLRKYKEDQILFVDAAEDPRLVVAP</sequence>
<evidence type="ECO:0000313" key="2">
    <source>
        <dbReference type="Proteomes" id="UP000287394"/>
    </source>
</evidence>
<accession>A0A402CRP1</accession>
<dbReference type="Proteomes" id="UP000287394">
    <property type="component" value="Chromosome"/>
</dbReference>
<proteinExistence type="predicted"/>